<dbReference type="Pfam" id="PF03588">
    <property type="entry name" value="Leu_Phe_trans"/>
    <property type="match status" value="1"/>
</dbReference>
<dbReference type="Proteomes" id="UP001528411">
    <property type="component" value="Unassembled WGS sequence"/>
</dbReference>
<comment type="caution">
    <text evidence="5">The sequence shown here is derived from an EMBL/GenBank/DDBJ whole genome shotgun (WGS) entry which is preliminary data.</text>
</comment>
<protein>
    <recommendedName>
        <fullName evidence="4">Leucyl/phenylalanyl-tRNA--protein transferase</fullName>
        <ecNumber evidence="4">2.3.2.6</ecNumber>
    </recommendedName>
    <alternativeName>
        <fullName evidence="4">L/F-transferase</fullName>
    </alternativeName>
    <alternativeName>
        <fullName evidence="4">Leucyltransferase</fullName>
    </alternativeName>
    <alternativeName>
        <fullName evidence="4">Phenyalanyltransferase</fullName>
    </alternativeName>
</protein>
<comment type="catalytic activity">
    <reaction evidence="4">
        <text>L-phenylalanyl-tRNA(Phe) + an N-terminal L-alpha-aminoacyl-[protein] = an N-terminal L-phenylalanyl-L-alpha-aminoacyl-[protein] + tRNA(Phe)</text>
        <dbReference type="Rhea" id="RHEA:43632"/>
        <dbReference type="Rhea" id="RHEA-COMP:9668"/>
        <dbReference type="Rhea" id="RHEA-COMP:9699"/>
        <dbReference type="Rhea" id="RHEA-COMP:10636"/>
        <dbReference type="Rhea" id="RHEA-COMP:10637"/>
        <dbReference type="ChEBI" id="CHEBI:78442"/>
        <dbReference type="ChEBI" id="CHEBI:78531"/>
        <dbReference type="ChEBI" id="CHEBI:78597"/>
        <dbReference type="ChEBI" id="CHEBI:83561"/>
        <dbReference type="EC" id="2.3.2.6"/>
    </reaction>
</comment>
<name>A0ABT5FBW9_9GAMM</name>
<comment type="subcellular location">
    <subcellularLocation>
        <location evidence="4">Cytoplasm</location>
    </subcellularLocation>
</comment>
<sequence>MTQTIHYLTDETSWFPDPNQAMTDPPGLLAIGGDLQPDRIYSGYQQGIFPWFNDGEPVMWWSPDPRNIINVDAININKSLKKFLRKCDYHVTINNQFESVITACAKPRSNGDGTWILPKMIKAYNVLHQQGRAHSIEIWQWQNDKKVLVGGLYGINVGSCFCGESMFSAQPNASKLALIVLGKLLKNEKHAFIDCQLPNPYLSQMGAFLVSRSLF</sequence>
<dbReference type="SUPFAM" id="SSF55729">
    <property type="entry name" value="Acyl-CoA N-acyltransferases (Nat)"/>
    <property type="match status" value="1"/>
</dbReference>
<dbReference type="HAMAP" id="MF_00688">
    <property type="entry name" value="Leu_Phe_trans"/>
    <property type="match status" value="1"/>
</dbReference>
<keyword evidence="6" id="KW-1185">Reference proteome</keyword>
<dbReference type="NCBIfam" id="TIGR00667">
    <property type="entry name" value="aat"/>
    <property type="match status" value="1"/>
</dbReference>
<dbReference type="PANTHER" id="PTHR30098">
    <property type="entry name" value="LEUCYL/PHENYLALANYL-TRNA--PROTEIN TRANSFERASE"/>
    <property type="match status" value="1"/>
</dbReference>
<comment type="catalytic activity">
    <reaction evidence="4">
        <text>N-terminal L-lysyl-[protein] + L-leucyl-tRNA(Leu) = N-terminal L-leucyl-L-lysyl-[protein] + tRNA(Leu) + H(+)</text>
        <dbReference type="Rhea" id="RHEA:12340"/>
        <dbReference type="Rhea" id="RHEA-COMP:9613"/>
        <dbReference type="Rhea" id="RHEA-COMP:9622"/>
        <dbReference type="Rhea" id="RHEA-COMP:12670"/>
        <dbReference type="Rhea" id="RHEA-COMP:12671"/>
        <dbReference type="ChEBI" id="CHEBI:15378"/>
        <dbReference type="ChEBI" id="CHEBI:65249"/>
        <dbReference type="ChEBI" id="CHEBI:78442"/>
        <dbReference type="ChEBI" id="CHEBI:78494"/>
        <dbReference type="ChEBI" id="CHEBI:133043"/>
        <dbReference type="EC" id="2.3.2.6"/>
    </reaction>
</comment>
<dbReference type="RefSeq" id="WP_272179790.1">
    <property type="nucleotide sequence ID" value="NZ_JAQOMS010000002.1"/>
</dbReference>
<evidence type="ECO:0000256" key="2">
    <source>
        <dbReference type="ARBA" id="ARBA00022679"/>
    </source>
</evidence>
<evidence type="ECO:0000256" key="3">
    <source>
        <dbReference type="ARBA" id="ARBA00023315"/>
    </source>
</evidence>
<dbReference type="Gene3D" id="3.40.630.70">
    <property type="entry name" value="Leucyl/phenylalanyl-tRNA-protein transferase, C-terminal domain"/>
    <property type="match status" value="1"/>
</dbReference>
<dbReference type="InterPro" id="IPR042221">
    <property type="entry name" value="Leu/Phe-tRNA_Trfase_N"/>
</dbReference>
<comment type="function">
    <text evidence="4">Functions in the N-end rule pathway of protein degradation where it conjugates Leu, Phe and, less efficiently, Met from aminoacyl-tRNAs to the N-termini of proteins containing an N-terminal arginine or lysine.</text>
</comment>
<evidence type="ECO:0000313" key="6">
    <source>
        <dbReference type="Proteomes" id="UP001528411"/>
    </source>
</evidence>
<dbReference type="InterPro" id="IPR004616">
    <property type="entry name" value="Leu/Phe-tRNA_Trfase"/>
</dbReference>
<dbReference type="EC" id="2.3.2.6" evidence="4"/>
<evidence type="ECO:0000313" key="5">
    <source>
        <dbReference type="EMBL" id="MDC2888066.1"/>
    </source>
</evidence>
<evidence type="ECO:0000256" key="4">
    <source>
        <dbReference type="HAMAP-Rule" id="MF_00688"/>
    </source>
</evidence>
<keyword evidence="3 4" id="KW-0012">Acyltransferase</keyword>
<dbReference type="GO" id="GO:0008914">
    <property type="term" value="F:leucyl-tRNA--protein transferase activity"/>
    <property type="evidence" value="ECO:0007669"/>
    <property type="project" value="UniProtKB-EC"/>
</dbReference>
<comment type="catalytic activity">
    <reaction evidence="4">
        <text>N-terminal L-arginyl-[protein] + L-leucyl-tRNA(Leu) = N-terminal L-leucyl-L-arginyl-[protein] + tRNA(Leu) + H(+)</text>
        <dbReference type="Rhea" id="RHEA:50416"/>
        <dbReference type="Rhea" id="RHEA-COMP:9613"/>
        <dbReference type="Rhea" id="RHEA-COMP:9622"/>
        <dbReference type="Rhea" id="RHEA-COMP:12672"/>
        <dbReference type="Rhea" id="RHEA-COMP:12673"/>
        <dbReference type="ChEBI" id="CHEBI:15378"/>
        <dbReference type="ChEBI" id="CHEBI:64719"/>
        <dbReference type="ChEBI" id="CHEBI:78442"/>
        <dbReference type="ChEBI" id="CHEBI:78494"/>
        <dbReference type="ChEBI" id="CHEBI:133044"/>
        <dbReference type="EC" id="2.3.2.6"/>
    </reaction>
</comment>
<dbReference type="InterPro" id="IPR042203">
    <property type="entry name" value="Leu/Phe-tRNA_Trfase_C"/>
</dbReference>
<proteinExistence type="inferred from homology"/>
<dbReference type="Gene3D" id="3.30.70.3550">
    <property type="entry name" value="Leucyl/phenylalanyl-tRNA-protein transferase, N-terminal domain"/>
    <property type="match status" value="1"/>
</dbReference>
<accession>A0ABT5FBW9</accession>
<keyword evidence="2 4" id="KW-0808">Transferase</keyword>
<dbReference type="InterPro" id="IPR016181">
    <property type="entry name" value="Acyl_CoA_acyltransferase"/>
</dbReference>
<organism evidence="5 6">
    <name type="scientific">Psychrosphaera algicola</name>
    <dbReference type="NCBI Taxonomy" id="3023714"/>
    <lineage>
        <taxon>Bacteria</taxon>
        <taxon>Pseudomonadati</taxon>
        <taxon>Pseudomonadota</taxon>
        <taxon>Gammaproteobacteria</taxon>
        <taxon>Alteromonadales</taxon>
        <taxon>Pseudoalteromonadaceae</taxon>
        <taxon>Psychrosphaera</taxon>
    </lineage>
</organism>
<evidence type="ECO:0000256" key="1">
    <source>
        <dbReference type="ARBA" id="ARBA00022490"/>
    </source>
</evidence>
<gene>
    <name evidence="4 5" type="primary">aat</name>
    <name evidence="5" type="ORF">PN838_03590</name>
</gene>
<reference evidence="5 6" key="1">
    <citation type="submission" date="2023-01" db="EMBL/GenBank/DDBJ databases">
        <title>Psychrosphaera sp. nov., isolated from marine algae.</title>
        <authorList>
            <person name="Bayburt H."/>
            <person name="Choi B.J."/>
            <person name="Kim J.M."/>
            <person name="Choi D.G."/>
            <person name="Jeon C.O."/>
        </authorList>
    </citation>
    <scope>NUCLEOTIDE SEQUENCE [LARGE SCALE GENOMIC DNA]</scope>
    <source>
        <strain evidence="5 6">G1-22</strain>
    </source>
</reference>
<dbReference type="EMBL" id="JAQOMS010000002">
    <property type="protein sequence ID" value="MDC2888066.1"/>
    <property type="molecule type" value="Genomic_DNA"/>
</dbReference>
<dbReference type="PANTHER" id="PTHR30098:SF2">
    <property type="entry name" value="LEUCYL_PHENYLALANYL-TRNA--PROTEIN TRANSFERASE"/>
    <property type="match status" value="1"/>
</dbReference>
<comment type="similarity">
    <text evidence="4">Belongs to the L/F-transferase family.</text>
</comment>
<keyword evidence="1 4" id="KW-0963">Cytoplasm</keyword>